<evidence type="ECO:0000256" key="2">
    <source>
        <dbReference type="ARBA" id="ARBA00005731"/>
    </source>
</evidence>
<evidence type="ECO:0000256" key="4">
    <source>
        <dbReference type="ARBA" id="ARBA00022989"/>
    </source>
</evidence>
<accession>A0A0B1T4J5</accession>
<name>A0A0B1T4J5_OESDE</name>
<dbReference type="Proteomes" id="UP000053660">
    <property type="component" value="Unassembled WGS sequence"/>
</dbReference>
<dbReference type="OrthoDB" id="426527at2759"/>
<dbReference type="AlphaFoldDB" id="A0A0B1T4J5"/>
<keyword evidence="5 6" id="KW-0472">Membrane</keyword>
<keyword evidence="4 6" id="KW-1133">Transmembrane helix</keyword>
<protein>
    <recommendedName>
        <fullName evidence="9">EamA domain-containing protein</fullName>
    </recommendedName>
</protein>
<dbReference type="InterPro" id="IPR010651">
    <property type="entry name" value="Sugar_transport"/>
</dbReference>
<dbReference type="PANTHER" id="PTHR16119:SF16">
    <property type="entry name" value="TRANSMEMBRANE PROTEIN 144 HOMOLOG"/>
    <property type="match status" value="1"/>
</dbReference>
<feature type="transmembrane region" description="Helical" evidence="6">
    <location>
        <begin position="84"/>
        <end position="106"/>
    </location>
</feature>
<feature type="transmembrane region" description="Helical" evidence="6">
    <location>
        <begin position="44"/>
        <end position="64"/>
    </location>
</feature>
<dbReference type="Pfam" id="PF07857">
    <property type="entry name" value="TMEM144"/>
    <property type="match status" value="1"/>
</dbReference>
<organism evidence="7 8">
    <name type="scientific">Oesophagostomum dentatum</name>
    <name type="common">Nodular worm</name>
    <dbReference type="NCBI Taxonomy" id="61180"/>
    <lineage>
        <taxon>Eukaryota</taxon>
        <taxon>Metazoa</taxon>
        <taxon>Ecdysozoa</taxon>
        <taxon>Nematoda</taxon>
        <taxon>Chromadorea</taxon>
        <taxon>Rhabditida</taxon>
        <taxon>Rhabditina</taxon>
        <taxon>Rhabditomorpha</taxon>
        <taxon>Strongyloidea</taxon>
        <taxon>Strongylidae</taxon>
        <taxon>Oesophagostomum</taxon>
    </lineage>
</organism>
<dbReference type="GO" id="GO:0015144">
    <property type="term" value="F:carbohydrate transmembrane transporter activity"/>
    <property type="evidence" value="ECO:0007669"/>
    <property type="project" value="InterPro"/>
</dbReference>
<keyword evidence="8" id="KW-1185">Reference proteome</keyword>
<dbReference type="EMBL" id="KN553145">
    <property type="protein sequence ID" value="KHJ90330.1"/>
    <property type="molecule type" value="Genomic_DNA"/>
</dbReference>
<comment type="similarity">
    <text evidence="2">Belongs to the TMEM144 family.</text>
</comment>
<dbReference type="GO" id="GO:0016020">
    <property type="term" value="C:membrane"/>
    <property type="evidence" value="ECO:0007669"/>
    <property type="project" value="UniProtKB-SubCell"/>
</dbReference>
<evidence type="ECO:0000313" key="7">
    <source>
        <dbReference type="EMBL" id="KHJ90330.1"/>
    </source>
</evidence>
<evidence type="ECO:0008006" key="9">
    <source>
        <dbReference type="Google" id="ProtNLM"/>
    </source>
</evidence>
<reference evidence="7 8" key="1">
    <citation type="submission" date="2014-03" db="EMBL/GenBank/DDBJ databases">
        <title>Draft genome of the hookworm Oesophagostomum dentatum.</title>
        <authorList>
            <person name="Mitreva M."/>
        </authorList>
    </citation>
    <scope>NUCLEOTIDE SEQUENCE [LARGE SCALE GENOMIC DNA]</scope>
    <source>
        <strain evidence="7 8">OD-Hann</strain>
    </source>
</reference>
<evidence type="ECO:0000256" key="5">
    <source>
        <dbReference type="ARBA" id="ARBA00023136"/>
    </source>
</evidence>
<keyword evidence="3 6" id="KW-0812">Transmembrane</keyword>
<gene>
    <name evidence="7" type="ORF">OESDEN_09829</name>
</gene>
<evidence type="ECO:0000256" key="1">
    <source>
        <dbReference type="ARBA" id="ARBA00004141"/>
    </source>
</evidence>
<evidence type="ECO:0000256" key="3">
    <source>
        <dbReference type="ARBA" id="ARBA00022692"/>
    </source>
</evidence>
<evidence type="ECO:0000313" key="8">
    <source>
        <dbReference type="Proteomes" id="UP000053660"/>
    </source>
</evidence>
<dbReference type="InterPro" id="IPR012435">
    <property type="entry name" value="TMEM144"/>
</dbReference>
<feature type="transmembrane region" description="Helical" evidence="6">
    <location>
        <begin position="145"/>
        <end position="167"/>
    </location>
</feature>
<dbReference type="PANTHER" id="PTHR16119">
    <property type="entry name" value="TRANSMEMBRANE PROTEIN 144"/>
    <property type="match status" value="1"/>
</dbReference>
<feature type="transmembrane region" description="Helical" evidence="6">
    <location>
        <begin position="118"/>
        <end position="139"/>
    </location>
</feature>
<comment type="subcellular location">
    <subcellularLocation>
        <location evidence="1">Membrane</location>
        <topology evidence="1">Multi-pass membrane protein</topology>
    </subcellularLocation>
</comment>
<evidence type="ECO:0000256" key="6">
    <source>
        <dbReference type="SAM" id="Phobius"/>
    </source>
</evidence>
<proteinExistence type="inferred from homology"/>
<feature type="transmembrane region" description="Helical" evidence="6">
    <location>
        <begin position="176"/>
        <end position="195"/>
    </location>
</feature>
<sequence>MYLFVKNTSQELVDVDKMEKLEEKSCSVDLDSEDIRVVSTIERALCFLSAMCCGLAYGTMWVPVDYIMSRAEQFHDAPKESISYLFSFYCGVMSVSTVIFTVYCIVRRNNPWVNPESVIPSMVSGAVLAAAMSAFVISVDLLDQAIAYPICAMMPGLVASIWSVFYYKEITDRKNLTLLALAYGFTLFGVGLISVSRENSLF</sequence>